<sequence>MFKLYTVLLLVTKPLSACCDIPELGDPQPLTECSNPKLPGPCNDVQCVFEKSGFLTNKNTLNKEAYRAHLKKWSENHSGWREAVDKAIADCVDKELRQYLDYPCKAYDVFTCTGIAMLKVIFAQGPPPPPPNLPPNFPPKCLGPPPAVTKPHECCQIPPFFPDEDFAACGFQKLDEDSPERKRGPPDCSKQLCMLKKYNLLVDDESIDEEGIKKFLDDWSTKNEAFKPAVEVAKERCIGKSLFGPPQICEANKLVFCVSSTIFENRQCCLFPPFFNREVAKECGAKFELRFDNRANVTGFRRGSDLGCMYWRCLLKKYDLNLAKDETKLDDGKFYDHLSSWVELNPEFSNVMLKAKMDCKQTFRTSLPLRVCEFFHFHSCIRNYIVVNCPRVIQTEECLEMKKFYDECREFYQ</sequence>
<comment type="caution">
    <text evidence="1">The sequence shown here is derived from an EMBL/GenBank/DDBJ whole genome shotgun (WGS) entry which is preliminary data.</text>
</comment>
<keyword evidence="2" id="KW-1185">Reference proteome</keyword>
<proteinExistence type="predicted"/>
<evidence type="ECO:0000313" key="2">
    <source>
        <dbReference type="Proteomes" id="UP001064048"/>
    </source>
</evidence>
<reference evidence="1 2" key="1">
    <citation type="journal article" date="2022" name="Genome Biol. Evol.">
        <title>The Spruce Budworm Genome: Reconstructing the Evolutionary History of Antifreeze Proteins.</title>
        <authorList>
            <person name="Beliveau C."/>
            <person name="Gagne P."/>
            <person name="Picq S."/>
            <person name="Vernygora O."/>
            <person name="Keeling C.I."/>
            <person name="Pinkney K."/>
            <person name="Doucet D."/>
            <person name="Wen F."/>
            <person name="Johnston J.S."/>
            <person name="Maaroufi H."/>
            <person name="Boyle B."/>
            <person name="Laroche J."/>
            <person name="Dewar K."/>
            <person name="Juretic N."/>
            <person name="Blackburn G."/>
            <person name="Nisole A."/>
            <person name="Brunet B."/>
            <person name="Brandao M."/>
            <person name="Lumley L."/>
            <person name="Duan J."/>
            <person name="Quan G."/>
            <person name="Lucarotti C.J."/>
            <person name="Roe A.D."/>
            <person name="Sperling F.A.H."/>
            <person name="Levesque R.C."/>
            <person name="Cusson M."/>
        </authorList>
    </citation>
    <scope>NUCLEOTIDE SEQUENCE [LARGE SCALE GENOMIC DNA]</scope>
    <source>
        <strain evidence="1">Glfc:IPQL:Cfum</strain>
    </source>
</reference>
<gene>
    <name evidence="1" type="ORF">MSG28_009576</name>
</gene>
<dbReference type="Proteomes" id="UP001064048">
    <property type="component" value="Chromosome 16"/>
</dbReference>
<dbReference type="EMBL" id="CM046116">
    <property type="protein sequence ID" value="KAI8421542.1"/>
    <property type="molecule type" value="Genomic_DNA"/>
</dbReference>
<organism evidence="1 2">
    <name type="scientific">Choristoneura fumiferana</name>
    <name type="common">Spruce budworm moth</name>
    <name type="synonym">Archips fumiferana</name>
    <dbReference type="NCBI Taxonomy" id="7141"/>
    <lineage>
        <taxon>Eukaryota</taxon>
        <taxon>Metazoa</taxon>
        <taxon>Ecdysozoa</taxon>
        <taxon>Arthropoda</taxon>
        <taxon>Hexapoda</taxon>
        <taxon>Insecta</taxon>
        <taxon>Pterygota</taxon>
        <taxon>Neoptera</taxon>
        <taxon>Endopterygota</taxon>
        <taxon>Lepidoptera</taxon>
        <taxon>Glossata</taxon>
        <taxon>Ditrysia</taxon>
        <taxon>Tortricoidea</taxon>
        <taxon>Tortricidae</taxon>
        <taxon>Tortricinae</taxon>
        <taxon>Choristoneura</taxon>
    </lineage>
</organism>
<evidence type="ECO:0000313" key="1">
    <source>
        <dbReference type="EMBL" id="KAI8421542.1"/>
    </source>
</evidence>
<protein>
    <submittedName>
        <fullName evidence="1">Uncharacterized protein</fullName>
    </submittedName>
</protein>
<accession>A0ACC0JBT5</accession>
<name>A0ACC0JBT5_CHOFU</name>